<gene>
    <name evidence="1" type="ORF">MHY01S_12640</name>
</gene>
<reference evidence="1 2" key="1">
    <citation type="submission" date="2019-07" db="EMBL/GenBank/DDBJ databases">
        <title>Whole genome shotgun sequence of Meiothermus hypogaeus NBRC 106114.</title>
        <authorList>
            <person name="Hosoyama A."/>
            <person name="Uohara A."/>
            <person name="Ohji S."/>
            <person name="Ichikawa N."/>
        </authorList>
    </citation>
    <scope>NUCLEOTIDE SEQUENCE [LARGE SCALE GENOMIC DNA]</scope>
    <source>
        <strain evidence="1 2">NBRC 106114</strain>
    </source>
</reference>
<dbReference type="Proteomes" id="UP000321197">
    <property type="component" value="Unassembled WGS sequence"/>
</dbReference>
<organism evidence="1 2">
    <name type="scientific">Meiothermus hypogaeus NBRC 106114</name>
    <dbReference type="NCBI Taxonomy" id="1227553"/>
    <lineage>
        <taxon>Bacteria</taxon>
        <taxon>Thermotogati</taxon>
        <taxon>Deinococcota</taxon>
        <taxon>Deinococci</taxon>
        <taxon>Thermales</taxon>
        <taxon>Thermaceae</taxon>
        <taxon>Meiothermus</taxon>
    </lineage>
</organism>
<dbReference type="AlphaFoldDB" id="A0A511R0G0"/>
<protein>
    <submittedName>
        <fullName evidence="1">Uncharacterized protein</fullName>
    </submittedName>
</protein>
<evidence type="ECO:0000313" key="1">
    <source>
        <dbReference type="EMBL" id="GEM83098.1"/>
    </source>
</evidence>
<accession>A0A511R0G0</accession>
<comment type="caution">
    <text evidence="1">The sequence shown here is derived from an EMBL/GenBank/DDBJ whole genome shotgun (WGS) entry which is preliminary data.</text>
</comment>
<name>A0A511R0G0_9DEIN</name>
<dbReference type="RefSeq" id="WP_147075312.1">
    <property type="nucleotide sequence ID" value="NZ_BJXL01000031.1"/>
</dbReference>
<proteinExistence type="predicted"/>
<dbReference type="OrthoDB" id="34517at2"/>
<evidence type="ECO:0000313" key="2">
    <source>
        <dbReference type="Proteomes" id="UP000321197"/>
    </source>
</evidence>
<sequence length="88" mass="9931">MRHDRIVFLGERIIQGDEIDSDEFPDVETFRRCAAQWGGPENVLVLRNAIVSNGALEEKLEYLLINRTEIRALGVGGMRLSGFEAMKP</sequence>
<dbReference type="EMBL" id="BJXL01000031">
    <property type="protein sequence ID" value="GEM83098.1"/>
    <property type="molecule type" value="Genomic_DNA"/>
</dbReference>